<evidence type="ECO:0000313" key="7">
    <source>
        <dbReference type="Proteomes" id="UP000190696"/>
    </source>
</evidence>
<reference evidence="6 10" key="4">
    <citation type="submission" date="2020-12" db="EMBL/GenBank/DDBJ databases">
        <title>FDA dAtabase for Regulatory Grade micrObial Sequences (FDA-ARGOS): Supporting development and validation of Infectious Disease Dx tests.</title>
        <authorList>
            <person name="Nelson B."/>
            <person name="Plummer A."/>
            <person name="Tallon L."/>
            <person name="Sadzewicz L."/>
            <person name="Zhao X."/>
            <person name="Boylan J."/>
            <person name="Ott S."/>
            <person name="Bowen H."/>
            <person name="Vavikolanu K."/>
            <person name="Mehta A."/>
            <person name="Aluvathingal J."/>
            <person name="Nadendla S."/>
            <person name="Myers T."/>
            <person name="Yan Y."/>
            <person name="Sichtig H."/>
        </authorList>
    </citation>
    <scope>NUCLEOTIDE SEQUENCE [LARGE SCALE GENOMIC DNA]</scope>
    <source>
        <strain evidence="6 10">FDAARGOS_924</strain>
    </source>
</reference>
<accession>A0A0B5SC80</accession>
<dbReference type="EMBL" id="CP065877">
    <property type="protein sequence ID" value="QQA17665.1"/>
    <property type="molecule type" value="Genomic_DNA"/>
</dbReference>
<proteinExistence type="predicted"/>
<evidence type="ECO:0000313" key="5">
    <source>
        <dbReference type="EMBL" id="PJN60729.1"/>
    </source>
</evidence>
<dbReference type="CDD" id="cd16342">
    <property type="entry name" value="FusC_FusB"/>
    <property type="match status" value="1"/>
</dbReference>
<dbReference type="InterPro" id="IPR010841">
    <property type="entry name" value="EF-G-binding_N"/>
</dbReference>
<evidence type="ECO:0000313" key="4">
    <source>
        <dbReference type="EMBL" id="OSX95641.1"/>
    </source>
</evidence>
<dbReference type="GO" id="GO:0003746">
    <property type="term" value="F:translation elongation factor activity"/>
    <property type="evidence" value="ECO:0007669"/>
    <property type="project" value="UniProtKB-KW"/>
</dbReference>
<evidence type="ECO:0000313" key="9">
    <source>
        <dbReference type="Proteomes" id="UP000236165"/>
    </source>
</evidence>
<gene>
    <name evidence="5" type="ORF">BACWE_55010</name>
    <name evidence="3" type="ORF">BW900_09760</name>
    <name evidence="6" type="ORF">I6G81_09475</name>
    <name evidence="4" type="ORF">S3E15_02119</name>
</gene>
<dbReference type="EMBL" id="MUAI01000005">
    <property type="protein sequence ID" value="OOR06931.1"/>
    <property type="molecule type" value="Genomic_DNA"/>
</dbReference>
<dbReference type="Pfam" id="PF07299">
    <property type="entry name" value="EF-G-binding_N"/>
    <property type="match status" value="1"/>
</dbReference>
<dbReference type="InterPro" id="IPR038344">
    <property type="entry name" value="EF-G_N_sf"/>
</dbReference>
<dbReference type="InterPro" id="IPR032330">
    <property type="entry name" value="EF-G-binding_C"/>
</dbReference>
<evidence type="ECO:0000313" key="6">
    <source>
        <dbReference type="EMBL" id="QQA17665.1"/>
    </source>
</evidence>
<dbReference type="Proteomes" id="UP000190696">
    <property type="component" value="Unassembled WGS sequence"/>
</dbReference>
<dbReference type="Proteomes" id="UP000596196">
    <property type="component" value="Chromosome"/>
</dbReference>
<dbReference type="Proteomes" id="UP000236165">
    <property type="component" value="Unassembled WGS sequence"/>
</dbReference>
<reference evidence="3 7" key="3">
    <citation type="submission" date="2017-01" db="EMBL/GenBank/DDBJ databases">
        <title>Bacillus cereus isolates.</title>
        <authorList>
            <person name="Beno S.M."/>
        </authorList>
    </citation>
    <scope>NUCLEOTIDE SEQUENCE [LARGE SCALE GENOMIC DNA]</scope>
    <source>
        <strain evidence="3 7">FSL W7-1108</strain>
    </source>
</reference>
<reference evidence="5 9" key="1">
    <citation type="submission" date="2016-10" db="EMBL/GenBank/DDBJ databases">
        <title>Genome Sequence of Bacillus weihenstephanensis GM6LP.</title>
        <authorList>
            <person name="Poehlein A."/>
            <person name="Wemheuer F."/>
            <person name="Hollensteiner J."/>
            <person name="Wemheuer B."/>
        </authorList>
    </citation>
    <scope>NUCLEOTIDE SEQUENCE [LARGE SCALE GENOMIC DNA]</scope>
    <source>
        <strain evidence="5 9">GM6LP</strain>
    </source>
</reference>
<evidence type="ECO:0000313" key="8">
    <source>
        <dbReference type="Proteomes" id="UP000194131"/>
    </source>
</evidence>
<keyword evidence="3" id="KW-0648">Protein biosynthesis</keyword>
<reference evidence="4 8" key="2">
    <citation type="submission" date="2016-12" db="EMBL/GenBank/DDBJ databases">
        <title>Genome Sequences of Twelve Sporeforming Bacillus Species Isolated from Foods.</title>
        <authorList>
            <person name="De Jong A."/>
            <person name="Holsappel S."/>
            <person name="Kuipers O.P."/>
        </authorList>
    </citation>
    <scope>NUCLEOTIDE SEQUENCE [LARGE SCALE GENOMIC DNA]</scope>
    <source>
        <strain evidence="4 8">S3E15</strain>
    </source>
</reference>
<protein>
    <submittedName>
        <fullName evidence="3">Elongation factor G-binding protein</fullName>
    </submittedName>
</protein>
<dbReference type="AlphaFoldDB" id="A0A084J6E0"/>
<feature type="domain" description="Elongation factor G-binding protein C-terminal treble-clef zinc-finger" evidence="2">
    <location>
        <begin position="99"/>
        <end position="203"/>
    </location>
</feature>
<name>A0A084J6E0_BACMY</name>
<organism evidence="3 7">
    <name type="scientific">Bacillus mycoides</name>
    <dbReference type="NCBI Taxonomy" id="1405"/>
    <lineage>
        <taxon>Bacteria</taxon>
        <taxon>Bacillati</taxon>
        <taxon>Bacillota</taxon>
        <taxon>Bacilli</taxon>
        <taxon>Bacillales</taxon>
        <taxon>Bacillaceae</taxon>
        <taxon>Bacillus</taxon>
        <taxon>Bacillus cereus group</taxon>
    </lineage>
</organism>
<evidence type="ECO:0000313" key="3">
    <source>
        <dbReference type="EMBL" id="OOR06931.1"/>
    </source>
</evidence>
<dbReference type="KEGG" id="bmyo:BG05_4135"/>
<evidence type="ECO:0000259" key="2">
    <source>
        <dbReference type="Pfam" id="PF16571"/>
    </source>
</evidence>
<keyword evidence="10" id="KW-1185">Reference proteome</keyword>
<accession>A0A084J6E0</accession>
<dbReference type="EMBL" id="MRWU01000002">
    <property type="protein sequence ID" value="OSX95641.1"/>
    <property type="molecule type" value="Genomic_DNA"/>
</dbReference>
<dbReference type="Pfam" id="PF16571">
    <property type="entry name" value="FBP_C"/>
    <property type="match status" value="1"/>
</dbReference>
<dbReference type="Proteomes" id="UP000194131">
    <property type="component" value="Unassembled WGS sequence"/>
</dbReference>
<feature type="domain" description="Elongation factor G-binding protein N-terminal" evidence="1">
    <location>
        <begin position="4"/>
        <end position="86"/>
    </location>
</feature>
<sequence>MEAFIRSDQYNFIKSQAYILANGHATANDRGVIQALKSLAIEKIIHVFENLTDEQKELIDTVLTVQNREDAESFLMKINPYVIPFQEVTAQTLKKLFPKAKKLKLPDMEELDMKELSYLSWIDKGSSRKFIIAKNDKNKFVGLQGTFQSLNKKSICSLCHGHEEVGMFLVEIKGDVPGTFVRKGNYICKDGVACNHNMKSLDKLQDFIERLKK</sequence>
<dbReference type="EMBL" id="MKZQ01000090">
    <property type="protein sequence ID" value="PJN60729.1"/>
    <property type="molecule type" value="Genomic_DNA"/>
</dbReference>
<dbReference type="Gene3D" id="1.20.1280.250">
    <property type="match status" value="1"/>
</dbReference>
<dbReference type="RefSeq" id="WP_002126776.1">
    <property type="nucleotide sequence ID" value="NZ_CP009692.1"/>
</dbReference>
<evidence type="ECO:0000259" key="1">
    <source>
        <dbReference type="Pfam" id="PF07299"/>
    </source>
</evidence>
<keyword evidence="3" id="KW-0251">Elongation factor</keyword>
<evidence type="ECO:0000313" key="10">
    <source>
        <dbReference type="Proteomes" id="UP000596196"/>
    </source>
</evidence>